<proteinExistence type="predicted"/>
<keyword evidence="3" id="KW-1185">Reference proteome</keyword>
<reference evidence="2" key="1">
    <citation type="journal article" date="2023" name="Mol. Ecol. Resour.">
        <title>Chromosome-level genome assembly of a triploid poplar Populus alba 'Berolinensis'.</title>
        <authorList>
            <person name="Chen S."/>
            <person name="Yu Y."/>
            <person name="Wang X."/>
            <person name="Wang S."/>
            <person name="Zhang T."/>
            <person name="Zhou Y."/>
            <person name="He R."/>
            <person name="Meng N."/>
            <person name="Wang Y."/>
            <person name="Liu W."/>
            <person name="Liu Z."/>
            <person name="Liu J."/>
            <person name="Guo Q."/>
            <person name="Huang H."/>
            <person name="Sederoff R.R."/>
            <person name="Wang G."/>
            <person name="Qu G."/>
            <person name="Chen S."/>
        </authorList>
    </citation>
    <scope>NUCLEOTIDE SEQUENCE</scope>
    <source>
        <strain evidence="2">SC-2020</strain>
    </source>
</reference>
<dbReference type="AlphaFoldDB" id="A0AAD6Q3M9"/>
<feature type="transmembrane region" description="Helical" evidence="1">
    <location>
        <begin position="12"/>
        <end position="32"/>
    </location>
</feature>
<dbReference type="Proteomes" id="UP001164929">
    <property type="component" value="Chromosome 12"/>
</dbReference>
<keyword evidence="1" id="KW-1133">Transmembrane helix</keyword>
<organism evidence="2 3">
    <name type="scientific">Populus alba x Populus x berolinensis</name>
    <dbReference type="NCBI Taxonomy" id="444605"/>
    <lineage>
        <taxon>Eukaryota</taxon>
        <taxon>Viridiplantae</taxon>
        <taxon>Streptophyta</taxon>
        <taxon>Embryophyta</taxon>
        <taxon>Tracheophyta</taxon>
        <taxon>Spermatophyta</taxon>
        <taxon>Magnoliopsida</taxon>
        <taxon>eudicotyledons</taxon>
        <taxon>Gunneridae</taxon>
        <taxon>Pentapetalae</taxon>
        <taxon>rosids</taxon>
        <taxon>fabids</taxon>
        <taxon>Malpighiales</taxon>
        <taxon>Salicaceae</taxon>
        <taxon>Saliceae</taxon>
        <taxon>Populus</taxon>
    </lineage>
</organism>
<keyword evidence="1" id="KW-0812">Transmembrane</keyword>
<dbReference type="EMBL" id="JAQIZT010000012">
    <property type="protein sequence ID" value="KAJ6976580.1"/>
    <property type="molecule type" value="Genomic_DNA"/>
</dbReference>
<evidence type="ECO:0000313" key="2">
    <source>
        <dbReference type="EMBL" id="KAJ6976580.1"/>
    </source>
</evidence>
<name>A0AAD6Q3M9_9ROSI</name>
<gene>
    <name evidence="2" type="ORF">NC653_028667</name>
</gene>
<protein>
    <submittedName>
        <fullName evidence="2">Uncharacterized protein</fullName>
    </submittedName>
</protein>
<evidence type="ECO:0000256" key="1">
    <source>
        <dbReference type="SAM" id="Phobius"/>
    </source>
</evidence>
<sequence>MLCGDFELQKTLLPFFCTWITEWIIHVFSMYFF</sequence>
<comment type="caution">
    <text evidence="2">The sequence shown here is derived from an EMBL/GenBank/DDBJ whole genome shotgun (WGS) entry which is preliminary data.</text>
</comment>
<evidence type="ECO:0000313" key="3">
    <source>
        <dbReference type="Proteomes" id="UP001164929"/>
    </source>
</evidence>
<accession>A0AAD6Q3M9</accession>
<keyword evidence="1" id="KW-0472">Membrane</keyword>